<feature type="domain" description="Rhodanese" evidence="1">
    <location>
        <begin position="49"/>
        <end position="127"/>
    </location>
</feature>
<dbReference type="Pfam" id="PF00581">
    <property type="entry name" value="Rhodanese"/>
    <property type="match status" value="1"/>
</dbReference>
<dbReference type="KEGG" id="laj:A0128_04465"/>
<dbReference type="InterPro" id="IPR036873">
    <property type="entry name" value="Rhodanese-like_dom_sf"/>
</dbReference>
<dbReference type="OrthoDB" id="9800872at2"/>
<organism evidence="2 3">
    <name type="scientific">Leptospira tipperaryensis</name>
    <dbReference type="NCBI Taxonomy" id="2564040"/>
    <lineage>
        <taxon>Bacteria</taxon>
        <taxon>Pseudomonadati</taxon>
        <taxon>Spirochaetota</taxon>
        <taxon>Spirochaetia</taxon>
        <taxon>Leptospirales</taxon>
        <taxon>Leptospiraceae</taxon>
        <taxon>Leptospira</taxon>
    </lineage>
</organism>
<dbReference type="SUPFAM" id="SSF52821">
    <property type="entry name" value="Rhodanese/Cell cycle control phosphatase"/>
    <property type="match status" value="1"/>
</dbReference>
<gene>
    <name evidence="2" type="ORF">A0128_04465</name>
</gene>
<reference evidence="2 3" key="1">
    <citation type="submission" date="2016-04" db="EMBL/GenBank/DDBJ databases">
        <title>Complete genome seqeunce of Leptospira alstonii serovar Room22.</title>
        <authorList>
            <person name="Nally J.E."/>
            <person name="Bayles D.O."/>
            <person name="Hurley D."/>
            <person name="Fanning S."/>
            <person name="McMahon B.J."/>
            <person name="Arent Z."/>
        </authorList>
    </citation>
    <scope>NUCLEOTIDE SEQUENCE [LARGE SCALE GENOMIC DNA]</scope>
    <source>
        <strain evidence="2 3">GWTS #1</strain>
    </source>
</reference>
<dbReference type="PROSITE" id="PS50206">
    <property type="entry name" value="RHODANESE_3"/>
    <property type="match status" value="1"/>
</dbReference>
<dbReference type="RefSeq" id="WP_069606412.1">
    <property type="nucleotide sequence ID" value="NZ_CP015217.1"/>
</dbReference>
<protein>
    <recommendedName>
        <fullName evidence="1">Rhodanese domain-containing protein</fullName>
    </recommendedName>
</protein>
<dbReference type="PANTHER" id="PTHR43031:SF1">
    <property type="entry name" value="PYRIDINE NUCLEOTIDE-DISULPHIDE OXIDOREDUCTASE"/>
    <property type="match status" value="1"/>
</dbReference>
<proteinExistence type="predicted"/>
<evidence type="ECO:0000313" key="3">
    <source>
        <dbReference type="Proteomes" id="UP000094197"/>
    </source>
</evidence>
<dbReference type="AlphaFoldDB" id="A0A1D7UUE0"/>
<dbReference type="Gene3D" id="3.40.250.10">
    <property type="entry name" value="Rhodanese-like domain"/>
    <property type="match status" value="1"/>
</dbReference>
<name>A0A1D7UUE0_9LEPT</name>
<dbReference type="CDD" id="cd00158">
    <property type="entry name" value="RHOD"/>
    <property type="match status" value="1"/>
</dbReference>
<dbReference type="InterPro" id="IPR001763">
    <property type="entry name" value="Rhodanese-like_dom"/>
</dbReference>
<dbReference type="EMBL" id="CP015217">
    <property type="protein sequence ID" value="AOP33171.1"/>
    <property type="molecule type" value="Genomic_DNA"/>
</dbReference>
<evidence type="ECO:0000259" key="1">
    <source>
        <dbReference type="PROSITE" id="PS50206"/>
    </source>
</evidence>
<keyword evidence="3" id="KW-1185">Reference proteome</keyword>
<dbReference type="InterPro" id="IPR050229">
    <property type="entry name" value="GlpE_sulfurtransferase"/>
</dbReference>
<dbReference type="PANTHER" id="PTHR43031">
    <property type="entry name" value="FAD-DEPENDENT OXIDOREDUCTASE"/>
    <property type="match status" value="1"/>
</dbReference>
<evidence type="ECO:0000313" key="2">
    <source>
        <dbReference type="EMBL" id="AOP33171.1"/>
    </source>
</evidence>
<dbReference type="SMART" id="SM00450">
    <property type="entry name" value="RHOD"/>
    <property type="match status" value="1"/>
</dbReference>
<dbReference type="Proteomes" id="UP000094197">
    <property type="component" value="Chromosome 1"/>
</dbReference>
<sequence>MVKNQNQDRNDLLGKRKLLLWILTLGFFLLTFCGKTPEQADKSQVGEWISQNALVVDVRTPQEFETGHYKNAVNIPLDQIPSRLEEFGSTDRKIVLYCRSGRRSLEAFKTLQSKGYTNTINAGGLTDLP</sequence>
<accession>A0A1D7UUE0</accession>